<proteinExistence type="predicted"/>
<comment type="caution">
    <text evidence="3">The sequence shown here is derived from an EMBL/GenBank/DDBJ whole genome shotgun (WGS) entry which is preliminary data.</text>
</comment>
<organism evidence="3 4">
    <name type="scientific">Candidatus Mediterraneibacter gallistercoris</name>
    <dbReference type="NCBI Taxonomy" id="2838671"/>
    <lineage>
        <taxon>Bacteria</taxon>
        <taxon>Bacillati</taxon>
        <taxon>Bacillota</taxon>
        <taxon>Clostridia</taxon>
        <taxon>Lachnospirales</taxon>
        <taxon>Lachnospiraceae</taxon>
        <taxon>Mediterraneibacter</taxon>
    </lineage>
</organism>
<keyword evidence="2" id="KW-0472">Membrane</keyword>
<evidence type="ECO:0000313" key="3">
    <source>
        <dbReference type="EMBL" id="HJC42795.1"/>
    </source>
</evidence>
<dbReference type="AlphaFoldDB" id="A0A9D2T2M1"/>
<dbReference type="Proteomes" id="UP000823895">
    <property type="component" value="Unassembled WGS sequence"/>
</dbReference>
<feature type="region of interest" description="Disordered" evidence="1">
    <location>
        <begin position="1"/>
        <end position="28"/>
    </location>
</feature>
<accession>A0A9D2T2M1</accession>
<evidence type="ECO:0000256" key="1">
    <source>
        <dbReference type="SAM" id="MobiDB-lite"/>
    </source>
</evidence>
<sequence length="266" mass="30676">MNTVGQPYTQSNAGYGSQRTQYNTRVESSADPEVNKRLFRIYEILIQPIHDIENAVNNIESHKERIKQLENHNFVPKFLDLAIKVVLFLVALFVLHPLTDTIVYWISDMFDGFLGIITELLGLLLSLFVFVIIAFIAGEIVHNMINKSLGPQKQPEIKKENLEIAALQQQIQSTINNIKHAIVFVPPAYRTSDALSFFVRAYHNSRVDNLKEAVNAYEMHMEAEHTRSMLKEQIKVLQDIQFQNAIMLDELDSLRSDIWLSNYICW</sequence>
<keyword evidence="2" id="KW-0812">Transmembrane</keyword>
<feature type="transmembrane region" description="Helical" evidence="2">
    <location>
        <begin position="85"/>
        <end position="106"/>
    </location>
</feature>
<gene>
    <name evidence="3" type="ORF">H9756_03810</name>
</gene>
<evidence type="ECO:0000313" key="4">
    <source>
        <dbReference type="Proteomes" id="UP000823895"/>
    </source>
</evidence>
<feature type="transmembrane region" description="Helical" evidence="2">
    <location>
        <begin position="112"/>
        <end position="137"/>
    </location>
</feature>
<keyword evidence="2" id="KW-1133">Transmembrane helix</keyword>
<reference evidence="3" key="2">
    <citation type="submission" date="2021-04" db="EMBL/GenBank/DDBJ databases">
        <authorList>
            <person name="Gilroy R."/>
        </authorList>
    </citation>
    <scope>NUCLEOTIDE SEQUENCE</scope>
    <source>
        <strain evidence="3">CHK165-2605</strain>
    </source>
</reference>
<feature type="compositionally biased region" description="Polar residues" evidence="1">
    <location>
        <begin position="1"/>
        <end position="27"/>
    </location>
</feature>
<protein>
    <submittedName>
        <fullName evidence="3">Uncharacterized protein</fullName>
    </submittedName>
</protein>
<reference evidence="3" key="1">
    <citation type="journal article" date="2021" name="PeerJ">
        <title>Extensive microbial diversity within the chicken gut microbiome revealed by metagenomics and culture.</title>
        <authorList>
            <person name="Gilroy R."/>
            <person name="Ravi A."/>
            <person name="Getino M."/>
            <person name="Pursley I."/>
            <person name="Horton D.L."/>
            <person name="Alikhan N.F."/>
            <person name="Baker D."/>
            <person name="Gharbi K."/>
            <person name="Hall N."/>
            <person name="Watson M."/>
            <person name="Adriaenssens E.M."/>
            <person name="Foster-Nyarko E."/>
            <person name="Jarju S."/>
            <person name="Secka A."/>
            <person name="Antonio M."/>
            <person name="Oren A."/>
            <person name="Chaudhuri R.R."/>
            <person name="La Ragione R."/>
            <person name="Hildebrand F."/>
            <person name="Pallen M.J."/>
        </authorList>
    </citation>
    <scope>NUCLEOTIDE SEQUENCE</scope>
    <source>
        <strain evidence="3">CHK165-2605</strain>
    </source>
</reference>
<evidence type="ECO:0000256" key="2">
    <source>
        <dbReference type="SAM" id="Phobius"/>
    </source>
</evidence>
<dbReference type="EMBL" id="DWWI01000079">
    <property type="protein sequence ID" value="HJC42795.1"/>
    <property type="molecule type" value="Genomic_DNA"/>
</dbReference>
<name>A0A9D2T2M1_9FIRM</name>